<evidence type="ECO:0000313" key="2">
    <source>
        <dbReference type="Proteomes" id="UP001566132"/>
    </source>
</evidence>
<accession>A0ABD1EEE7</accession>
<sequence>MRNRKTSSKGCKRIKKDRIRRKRSASVISCNTRIGGSYLSEIEETRENLRQPKEEINDKIFITKILILRENLKHFTSAWNSISQGKENLFELTSRLLIKEEKLKQTVTALNITIRYVQKGELKCFARNKVGHIKRQIDETLNQKAVGLEEIILQQRVSLDI</sequence>
<keyword evidence="2" id="KW-1185">Reference proteome</keyword>
<reference evidence="1 2" key="1">
    <citation type="submission" date="2024-05" db="EMBL/GenBank/DDBJ databases">
        <title>Genetic variation in Jamaican populations of the coffee berry borer (Hypothenemus hampei).</title>
        <authorList>
            <person name="Errbii M."/>
            <person name="Myrie A."/>
        </authorList>
    </citation>
    <scope>NUCLEOTIDE SEQUENCE [LARGE SCALE GENOMIC DNA]</scope>
    <source>
        <strain evidence="1">JA-Hopewell-2020-01-JO</strain>
        <tissue evidence="1">Whole body</tissue>
    </source>
</reference>
<protein>
    <submittedName>
        <fullName evidence="1">Uncharacterized protein</fullName>
    </submittedName>
</protein>
<evidence type="ECO:0000313" key="1">
    <source>
        <dbReference type="EMBL" id="KAL1492997.1"/>
    </source>
</evidence>
<comment type="caution">
    <text evidence="1">The sequence shown here is derived from an EMBL/GenBank/DDBJ whole genome shotgun (WGS) entry which is preliminary data.</text>
</comment>
<dbReference type="Proteomes" id="UP001566132">
    <property type="component" value="Unassembled WGS sequence"/>
</dbReference>
<name>A0ABD1EEE7_HYPHA</name>
<dbReference type="EMBL" id="JBDJPC010000008">
    <property type="protein sequence ID" value="KAL1492997.1"/>
    <property type="molecule type" value="Genomic_DNA"/>
</dbReference>
<proteinExistence type="predicted"/>
<gene>
    <name evidence="1" type="ORF">ABEB36_011144</name>
</gene>
<organism evidence="1 2">
    <name type="scientific">Hypothenemus hampei</name>
    <name type="common">Coffee berry borer</name>
    <dbReference type="NCBI Taxonomy" id="57062"/>
    <lineage>
        <taxon>Eukaryota</taxon>
        <taxon>Metazoa</taxon>
        <taxon>Ecdysozoa</taxon>
        <taxon>Arthropoda</taxon>
        <taxon>Hexapoda</taxon>
        <taxon>Insecta</taxon>
        <taxon>Pterygota</taxon>
        <taxon>Neoptera</taxon>
        <taxon>Endopterygota</taxon>
        <taxon>Coleoptera</taxon>
        <taxon>Polyphaga</taxon>
        <taxon>Cucujiformia</taxon>
        <taxon>Curculionidae</taxon>
        <taxon>Scolytinae</taxon>
        <taxon>Hypothenemus</taxon>
    </lineage>
</organism>
<dbReference type="AlphaFoldDB" id="A0ABD1EEE7"/>